<dbReference type="PANTHER" id="PTHR47666">
    <property type="entry name" value="PROTEIN VASCULAR ASSOCIATED DEATH 1, CHLOROPLASTIC"/>
    <property type="match status" value="1"/>
</dbReference>
<dbReference type="InterPro" id="IPR000195">
    <property type="entry name" value="Rab-GAP-TBC_dom"/>
</dbReference>
<dbReference type="Gene3D" id="1.10.8.270">
    <property type="entry name" value="putative rabgap domain of human tbc1 domain family member 14 like domains"/>
    <property type="match status" value="1"/>
</dbReference>
<dbReference type="GO" id="GO:0005509">
    <property type="term" value="F:calcium ion binding"/>
    <property type="evidence" value="ECO:0007669"/>
    <property type="project" value="InterPro"/>
</dbReference>
<dbReference type="InterPro" id="IPR035969">
    <property type="entry name" value="Rab-GAP_TBC_sf"/>
</dbReference>
<organism evidence="5 6">
    <name type="scientific">Rhipicephalus sanguineus</name>
    <name type="common">Brown dog tick</name>
    <name type="synonym">Ixodes sanguineus</name>
    <dbReference type="NCBI Taxonomy" id="34632"/>
    <lineage>
        <taxon>Eukaryota</taxon>
        <taxon>Metazoa</taxon>
        <taxon>Ecdysozoa</taxon>
        <taxon>Arthropoda</taxon>
        <taxon>Chelicerata</taxon>
        <taxon>Arachnida</taxon>
        <taxon>Acari</taxon>
        <taxon>Parasitiformes</taxon>
        <taxon>Ixodida</taxon>
        <taxon>Ixodoidea</taxon>
        <taxon>Ixodidae</taxon>
        <taxon>Rhipicephalinae</taxon>
        <taxon>Rhipicephalus</taxon>
        <taxon>Rhipicephalus</taxon>
    </lineage>
</organism>
<evidence type="ECO:0000313" key="6">
    <source>
        <dbReference type="Proteomes" id="UP000821837"/>
    </source>
</evidence>
<reference evidence="5" key="2">
    <citation type="submission" date="2021-09" db="EMBL/GenBank/DDBJ databases">
        <authorList>
            <person name="Jia N."/>
            <person name="Wang J."/>
            <person name="Shi W."/>
            <person name="Du L."/>
            <person name="Sun Y."/>
            <person name="Zhan W."/>
            <person name="Jiang J."/>
            <person name="Wang Q."/>
            <person name="Zhang B."/>
            <person name="Ji P."/>
            <person name="Sakyi L.B."/>
            <person name="Cui X."/>
            <person name="Yuan T."/>
            <person name="Jiang B."/>
            <person name="Yang W."/>
            <person name="Lam T.T.-Y."/>
            <person name="Chang Q."/>
            <person name="Ding S."/>
            <person name="Wang X."/>
            <person name="Zhu J."/>
            <person name="Ruan X."/>
            <person name="Zhao L."/>
            <person name="Wei J."/>
            <person name="Que T."/>
            <person name="Du C."/>
            <person name="Cheng J."/>
            <person name="Dai P."/>
            <person name="Han X."/>
            <person name="Huang E."/>
            <person name="Gao Y."/>
            <person name="Liu J."/>
            <person name="Shao H."/>
            <person name="Ye R."/>
            <person name="Li L."/>
            <person name="Wei W."/>
            <person name="Wang X."/>
            <person name="Wang C."/>
            <person name="Huo Q."/>
            <person name="Li W."/>
            <person name="Guo W."/>
            <person name="Chen H."/>
            <person name="Chen S."/>
            <person name="Zhou L."/>
            <person name="Zhou L."/>
            <person name="Ni X."/>
            <person name="Tian J."/>
            <person name="Zhou Y."/>
            <person name="Sheng Y."/>
            <person name="Liu T."/>
            <person name="Pan Y."/>
            <person name="Xia L."/>
            <person name="Li J."/>
            <person name="Zhao F."/>
            <person name="Cao W."/>
        </authorList>
    </citation>
    <scope>NUCLEOTIDE SEQUENCE</scope>
    <source>
        <strain evidence="5">Rsan-2018</strain>
        <tissue evidence="5">Larvae</tissue>
    </source>
</reference>
<comment type="caution">
    <text evidence="5">The sequence shown here is derived from an EMBL/GenBank/DDBJ whole genome shotgun (WGS) entry which is preliminary data.</text>
</comment>
<feature type="compositionally biased region" description="Acidic residues" evidence="2">
    <location>
        <begin position="363"/>
        <end position="372"/>
    </location>
</feature>
<dbReference type="Pfam" id="PF00566">
    <property type="entry name" value="RabGAP-TBC"/>
    <property type="match status" value="1"/>
</dbReference>
<sequence>MNIVASVLLLYASEEEAFWLLVALCERLLPDYYNTKVVGALIDQGVLEDLARDHIPELYTKLDSLGVLSMISLSWFLTIFLSVIPFESAVNIVDCFFYDGAKVVFQVALAVLEANQERLLSCKDDGEAMMVLCNYLENVHNPQAGICSRSAFQPTTGSKETVDISTLVYDSYSKYGFLTSSMIEKLRLKHRLSVVQGLQDANVKNVLRSLSLDPRISALLTQEELSDLVALIRVVTTTFITPQEQQLSQHSWGTGPPGVAPPNVDTGAPYGEQLFHLDMDQFLSFLSAMGPWSRGEHPRRLGVRLFRLADADCDGWVSLADFCRILAMSSRGDMDDRLRLLYGAHLAVCQPGDVEDTQRDSVDDSPEQEGAEVATEAEEYFSSLEEGSSVDQILSSSSAVEGSPTQGLQQQQLLQQRMELLDAVLQRNRDDSFFGSASLSSSYGSSGDPSRYFSKPSDMTLPDMNQCPSNLQEQFVQMWQTVYNLFVGHPDEQDFYHALACTGTELLQMGEMNHEAKTKPDNPAGENSGGDRTTDREAPRDCGATAATVSSDMWDRHWHISFQQFRACLHKDEHLASFFDTKTPVSSALEALRSSRIQQRASSTPPLTGAIKV</sequence>
<proteinExistence type="predicted"/>
<dbReference type="InterPro" id="IPR011992">
    <property type="entry name" value="EF-hand-dom_pair"/>
</dbReference>
<dbReference type="PANTHER" id="PTHR47666:SF1">
    <property type="entry name" value="PROTEIN VASCULAR ASSOCIATED DEATH 1, CHLOROPLASTIC"/>
    <property type="match status" value="1"/>
</dbReference>
<dbReference type="Proteomes" id="UP000821837">
    <property type="component" value="Unassembled WGS sequence"/>
</dbReference>
<gene>
    <name evidence="5" type="ORF">HPB52_021507</name>
</gene>
<evidence type="ECO:0000259" key="3">
    <source>
        <dbReference type="PROSITE" id="PS50086"/>
    </source>
</evidence>
<dbReference type="Gene3D" id="1.10.472.80">
    <property type="entry name" value="Ypt/Rab-GAP domain of gyp1p, domain 3"/>
    <property type="match status" value="1"/>
</dbReference>
<dbReference type="FunFam" id="1.10.472.80:FF:000049">
    <property type="entry name" value="Uncharacterized protein, isoform B"/>
    <property type="match status" value="1"/>
</dbReference>
<dbReference type="SUPFAM" id="SSF47923">
    <property type="entry name" value="Ypt/Rab-GAP domain of gyp1p"/>
    <property type="match status" value="2"/>
</dbReference>
<dbReference type="PROSITE" id="PS50086">
    <property type="entry name" value="TBC_RABGAP"/>
    <property type="match status" value="1"/>
</dbReference>
<feature type="domain" description="Rab-GAP TBC" evidence="3">
    <location>
        <begin position="1"/>
        <end position="100"/>
    </location>
</feature>
<dbReference type="PROSITE" id="PS50222">
    <property type="entry name" value="EF_HAND_2"/>
    <property type="match status" value="1"/>
</dbReference>
<dbReference type="AlphaFoldDB" id="A0A9D4SS12"/>
<feature type="domain" description="EF-hand" evidence="4">
    <location>
        <begin position="304"/>
        <end position="332"/>
    </location>
</feature>
<dbReference type="Gene3D" id="1.10.238.10">
    <property type="entry name" value="EF-hand"/>
    <property type="match status" value="1"/>
</dbReference>
<keyword evidence="6" id="KW-1185">Reference proteome</keyword>
<dbReference type="PROSITE" id="PS00018">
    <property type="entry name" value="EF_HAND_1"/>
    <property type="match status" value="1"/>
</dbReference>
<feature type="region of interest" description="Disordered" evidence="2">
    <location>
        <begin position="515"/>
        <end position="541"/>
    </location>
</feature>
<dbReference type="EMBL" id="JABSTV010001253">
    <property type="protein sequence ID" value="KAH7944589.1"/>
    <property type="molecule type" value="Genomic_DNA"/>
</dbReference>
<evidence type="ECO:0000259" key="4">
    <source>
        <dbReference type="PROSITE" id="PS50222"/>
    </source>
</evidence>
<evidence type="ECO:0000313" key="5">
    <source>
        <dbReference type="EMBL" id="KAH7944589.1"/>
    </source>
</evidence>
<feature type="region of interest" description="Disordered" evidence="2">
    <location>
        <begin position="352"/>
        <end position="372"/>
    </location>
</feature>
<keyword evidence="1" id="KW-0106">Calcium</keyword>
<evidence type="ECO:0000256" key="1">
    <source>
        <dbReference type="ARBA" id="ARBA00022837"/>
    </source>
</evidence>
<evidence type="ECO:0000256" key="2">
    <source>
        <dbReference type="SAM" id="MobiDB-lite"/>
    </source>
</evidence>
<protein>
    <submittedName>
        <fullName evidence="5">Uncharacterized protein</fullName>
    </submittedName>
</protein>
<name>A0A9D4SS12_RHISA</name>
<reference evidence="5" key="1">
    <citation type="journal article" date="2020" name="Cell">
        <title>Large-Scale Comparative Analyses of Tick Genomes Elucidate Their Genetic Diversity and Vector Capacities.</title>
        <authorList>
            <consortium name="Tick Genome and Microbiome Consortium (TIGMIC)"/>
            <person name="Jia N."/>
            <person name="Wang J."/>
            <person name="Shi W."/>
            <person name="Du L."/>
            <person name="Sun Y."/>
            <person name="Zhan W."/>
            <person name="Jiang J.F."/>
            <person name="Wang Q."/>
            <person name="Zhang B."/>
            <person name="Ji P."/>
            <person name="Bell-Sakyi L."/>
            <person name="Cui X.M."/>
            <person name="Yuan T.T."/>
            <person name="Jiang B.G."/>
            <person name="Yang W.F."/>
            <person name="Lam T.T."/>
            <person name="Chang Q.C."/>
            <person name="Ding S.J."/>
            <person name="Wang X.J."/>
            <person name="Zhu J.G."/>
            <person name="Ruan X.D."/>
            <person name="Zhao L."/>
            <person name="Wei J.T."/>
            <person name="Ye R.Z."/>
            <person name="Que T.C."/>
            <person name="Du C.H."/>
            <person name="Zhou Y.H."/>
            <person name="Cheng J.X."/>
            <person name="Dai P.F."/>
            <person name="Guo W.B."/>
            <person name="Han X.H."/>
            <person name="Huang E.J."/>
            <person name="Li L.F."/>
            <person name="Wei W."/>
            <person name="Gao Y.C."/>
            <person name="Liu J.Z."/>
            <person name="Shao H.Z."/>
            <person name="Wang X."/>
            <person name="Wang C.C."/>
            <person name="Yang T.C."/>
            <person name="Huo Q.B."/>
            <person name="Li W."/>
            <person name="Chen H.Y."/>
            <person name="Chen S.E."/>
            <person name="Zhou L.G."/>
            <person name="Ni X.B."/>
            <person name="Tian J.H."/>
            <person name="Sheng Y."/>
            <person name="Liu T."/>
            <person name="Pan Y.S."/>
            <person name="Xia L.Y."/>
            <person name="Li J."/>
            <person name="Zhao F."/>
            <person name="Cao W.C."/>
        </authorList>
    </citation>
    <scope>NUCLEOTIDE SEQUENCE</scope>
    <source>
        <strain evidence="5">Rsan-2018</strain>
    </source>
</reference>
<accession>A0A9D4SS12</accession>
<dbReference type="SUPFAM" id="SSF47473">
    <property type="entry name" value="EF-hand"/>
    <property type="match status" value="1"/>
</dbReference>
<dbReference type="VEuPathDB" id="VectorBase:RSAN_048687"/>
<dbReference type="InterPro" id="IPR018247">
    <property type="entry name" value="EF_Hand_1_Ca_BS"/>
</dbReference>
<dbReference type="InterPro" id="IPR002048">
    <property type="entry name" value="EF_hand_dom"/>
</dbReference>